<dbReference type="EMBL" id="JANGBQ010000005">
    <property type="protein sequence ID" value="MCQ5082278.1"/>
    <property type="molecule type" value="Genomic_DNA"/>
</dbReference>
<protein>
    <submittedName>
        <fullName evidence="2">DUF1566 domain-containing protein</fullName>
    </submittedName>
</protein>
<organism evidence="2 3">
    <name type="scientific">Alistipes onderdonkii</name>
    <dbReference type="NCBI Taxonomy" id="328813"/>
    <lineage>
        <taxon>Bacteria</taxon>
        <taxon>Pseudomonadati</taxon>
        <taxon>Bacteroidota</taxon>
        <taxon>Bacteroidia</taxon>
        <taxon>Bacteroidales</taxon>
        <taxon>Rikenellaceae</taxon>
        <taxon>Alistipes</taxon>
    </lineage>
</organism>
<gene>
    <name evidence="2" type="ORF">NE651_05170</name>
</gene>
<sequence>MNARHYYRYSLMLLVLSAVFCPAAGVRAQYIKKETLPIKGGGEQEFAVFYADGMPETAQWPLGTVIVDDVGRTTRHQVSRGNGRNRNINSKVSARFIISPFDVPISGAEMWTTGSVQGEWNYAVGEEGNASLTLDEQFKDVTVKTGCFWFGGHKGNSSGKYTNRKWRLPTQRELMIMMVLQDGINAIYGIDRDSLRYPQNNSSKPIPEPTDPTGMNGKIYWSATEEPNDGAPTKSNRAWVVDFTRGKPAVYPTKKIDDIDNTKHYKLRCVSDY</sequence>
<dbReference type="Proteomes" id="UP001205035">
    <property type="component" value="Unassembled WGS sequence"/>
</dbReference>
<proteinExistence type="predicted"/>
<evidence type="ECO:0000256" key="1">
    <source>
        <dbReference type="SAM" id="SignalP"/>
    </source>
</evidence>
<comment type="caution">
    <text evidence="2">The sequence shown here is derived from an EMBL/GenBank/DDBJ whole genome shotgun (WGS) entry which is preliminary data.</text>
</comment>
<dbReference type="AlphaFoldDB" id="A0AAJ1FNQ6"/>
<evidence type="ECO:0000313" key="3">
    <source>
        <dbReference type="Proteomes" id="UP001205035"/>
    </source>
</evidence>
<accession>A0AAJ1FNQ6</accession>
<reference evidence="2" key="1">
    <citation type="submission" date="2022-06" db="EMBL/GenBank/DDBJ databases">
        <title>Isolation of gut microbiota from human fecal samples.</title>
        <authorList>
            <person name="Pamer E.G."/>
            <person name="Barat B."/>
            <person name="Waligurski E."/>
            <person name="Medina S."/>
            <person name="Paddock L."/>
            <person name="Mostad J."/>
        </authorList>
    </citation>
    <scope>NUCLEOTIDE SEQUENCE</scope>
    <source>
        <strain evidence="2">DFI.6.22</strain>
    </source>
</reference>
<dbReference type="RefSeq" id="WP_022333840.1">
    <property type="nucleotide sequence ID" value="NZ_DAWDUM010000007.1"/>
</dbReference>
<keyword evidence="1" id="KW-0732">Signal</keyword>
<feature type="chain" id="PRO_5042534427" evidence="1">
    <location>
        <begin position="29"/>
        <end position="273"/>
    </location>
</feature>
<evidence type="ECO:0000313" key="2">
    <source>
        <dbReference type="EMBL" id="MCQ5082278.1"/>
    </source>
</evidence>
<feature type="signal peptide" evidence="1">
    <location>
        <begin position="1"/>
        <end position="28"/>
    </location>
</feature>
<name>A0AAJ1FNQ6_9BACT</name>